<dbReference type="InterPro" id="IPR001680">
    <property type="entry name" value="WD40_rpt"/>
</dbReference>
<feature type="repeat" description="WD" evidence="6">
    <location>
        <begin position="117"/>
        <end position="150"/>
    </location>
</feature>
<dbReference type="PANTHER" id="PTHR22846:SF2">
    <property type="entry name" value="F-BOX-LIKE_WD REPEAT-CONTAINING PROTEIN EBI"/>
    <property type="match status" value="1"/>
</dbReference>
<dbReference type="PROSITE" id="PS50082">
    <property type="entry name" value="WD_REPEATS_2"/>
    <property type="match status" value="4"/>
</dbReference>
<dbReference type="GO" id="GO:0006357">
    <property type="term" value="P:regulation of transcription by RNA polymerase II"/>
    <property type="evidence" value="ECO:0007669"/>
    <property type="project" value="TreeGrafter"/>
</dbReference>
<feature type="repeat" description="WD" evidence="6">
    <location>
        <begin position="199"/>
        <end position="240"/>
    </location>
</feature>
<comment type="subcellular location">
    <subcellularLocation>
        <location evidence="1">Nucleus</location>
    </subcellularLocation>
</comment>
<dbReference type="GO" id="GO:0003714">
    <property type="term" value="F:transcription corepressor activity"/>
    <property type="evidence" value="ECO:0007669"/>
    <property type="project" value="InterPro"/>
</dbReference>
<evidence type="ECO:0000256" key="5">
    <source>
        <dbReference type="ARBA" id="ARBA00025741"/>
    </source>
</evidence>
<proteinExistence type="inferred from homology"/>
<dbReference type="InterPro" id="IPR045183">
    <property type="entry name" value="Ebi-like"/>
</dbReference>
<dbReference type="GO" id="GO:0034967">
    <property type="term" value="C:Set3 complex"/>
    <property type="evidence" value="ECO:0007669"/>
    <property type="project" value="TreeGrafter"/>
</dbReference>
<dbReference type="PANTHER" id="PTHR22846">
    <property type="entry name" value="WD40 REPEAT PROTEIN"/>
    <property type="match status" value="1"/>
</dbReference>
<gene>
    <name evidence="7" type="ORF">CAMP_LOCUS19238</name>
</gene>
<evidence type="ECO:0008006" key="9">
    <source>
        <dbReference type="Google" id="ProtNLM"/>
    </source>
</evidence>
<dbReference type="Pfam" id="PF00400">
    <property type="entry name" value="WD40"/>
    <property type="match status" value="5"/>
</dbReference>
<dbReference type="PROSITE" id="PS00678">
    <property type="entry name" value="WD_REPEATS_1"/>
    <property type="match status" value="1"/>
</dbReference>
<evidence type="ECO:0000313" key="7">
    <source>
        <dbReference type="EMBL" id="CAI5456601.1"/>
    </source>
</evidence>
<keyword evidence="2 6" id="KW-0853">WD repeat</keyword>
<dbReference type="PROSITE" id="PS50294">
    <property type="entry name" value="WD_REPEATS_REGION"/>
    <property type="match status" value="3"/>
</dbReference>
<dbReference type="EMBL" id="CANHGI010000006">
    <property type="protein sequence ID" value="CAI5456601.1"/>
    <property type="molecule type" value="Genomic_DNA"/>
</dbReference>
<dbReference type="InterPro" id="IPR019775">
    <property type="entry name" value="WD40_repeat_CS"/>
</dbReference>
<dbReference type="AlphaFoldDB" id="A0A9P1J4W7"/>
<keyword evidence="3" id="KW-0677">Repeat</keyword>
<comment type="caution">
    <text evidence="7">The sequence shown here is derived from an EMBL/GenBank/DDBJ whole genome shotgun (WGS) entry which is preliminary data.</text>
</comment>
<dbReference type="SUPFAM" id="SSF50978">
    <property type="entry name" value="WD40 repeat-like"/>
    <property type="match status" value="1"/>
</dbReference>
<sequence>MLSFDWSLDGDRFVTGYSDGRVCLWSNSQGAQHRLNHTNGPVNVVKICPNSDYIITGGNDRSINVWNMDGTINTSFKSHDATINDLEWISGEEFASGGNDENIHIYKIGVPEPIRIISGHSGSILSIKYDRNSNQLASLAEDETLRTWSVFGATQRYGFKIAPQSACFSWNPKGFFLAYASQQAVKYFDTNSGDFECELKGHHAVVRSLAFSPDGAFLATGDARGTIFVWCLRTFEIVVGFQREIQPAIGAITKIDWNFDGTIIAATTSTGLSILLDVSNFVGNMMLH</sequence>
<comment type="similarity">
    <text evidence="5">Belongs to the WD repeat EBI family.</text>
</comment>
<feature type="repeat" description="WD" evidence="6">
    <location>
        <begin position="35"/>
        <end position="69"/>
    </location>
</feature>
<accession>A0A9P1J4W7</accession>
<keyword evidence="8" id="KW-1185">Reference proteome</keyword>
<evidence type="ECO:0000313" key="8">
    <source>
        <dbReference type="Proteomes" id="UP001152747"/>
    </source>
</evidence>
<organism evidence="7 8">
    <name type="scientific">Caenorhabditis angaria</name>
    <dbReference type="NCBI Taxonomy" id="860376"/>
    <lineage>
        <taxon>Eukaryota</taxon>
        <taxon>Metazoa</taxon>
        <taxon>Ecdysozoa</taxon>
        <taxon>Nematoda</taxon>
        <taxon>Chromadorea</taxon>
        <taxon>Rhabditida</taxon>
        <taxon>Rhabditina</taxon>
        <taxon>Rhabditomorpha</taxon>
        <taxon>Rhabditoidea</taxon>
        <taxon>Rhabditidae</taxon>
        <taxon>Peloderinae</taxon>
        <taxon>Caenorhabditis</taxon>
    </lineage>
</organism>
<evidence type="ECO:0000256" key="4">
    <source>
        <dbReference type="ARBA" id="ARBA00023242"/>
    </source>
</evidence>
<evidence type="ECO:0000256" key="6">
    <source>
        <dbReference type="PROSITE-ProRule" id="PRU00221"/>
    </source>
</evidence>
<name>A0A9P1J4W7_9PELO</name>
<feature type="repeat" description="WD" evidence="6">
    <location>
        <begin position="1"/>
        <end position="26"/>
    </location>
</feature>
<dbReference type="SMART" id="SM00320">
    <property type="entry name" value="WD40"/>
    <property type="match status" value="5"/>
</dbReference>
<dbReference type="OrthoDB" id="1357022at2759"/>
<protein>
    <recommendedName>
        <fullName evidence="9">Anaphase-promoting complex subunit 4 WD40 domain-containing protein</fullName>
    </recommendedName>
</protein>
<dbReference type="InterPro" id="IPR036322">
    <property type="entry name" value="WD40_repeat_dom_sf"/>
</dbReference>
<dbReference type="InterPro" id="IPR015943">
    <property type="entry name" value="WD40/YVTN_repeat-like_dom_sf"/>
</dbReference>
<evidence type="ECO:0000256" key="1">
    <source>
        <dbReference type="ARBA" id="ARBA00004123"/>
    </source>
</evidence>
<evidence type="ECO:0000256" key="3">
    <source>
        <dbReference type="ARBA" id="ARBA00022737"/>
    </source>
</evidence>
<evidence type="ECO:0000256" key="2">
    <source>
        <dbReference type="ARBA" id="ARBA00022574"/>
    </source>
</evidence>
<dbReference type="Proteomes" id="UP001152747">
    <property type="component" value="Unassembled WGS sequence"/>
</dbReference>
<keyword evidence="4" id="KW-0539">Nucleus</keyword>
<dbReference type="Gene3D" id="2.130.10.10">
    <property type="entry name" value="YVTN repeat-like/Quinoprotein amine dehydrogenase"/>
    <property type="match status" value="1"/>
</dbReference>
<reference evidence="7" key="1">
    <citation type="submission" date="2022-11" db="EMBL/GenBank/DDBJ databases">
        <authorList>
            <person name="Kikuchi T."/>
        </authorList>
    </citation>
    <scope>NUCLEOTIDE SEQUENCE</scope>
    <source>
        <strain evidence="7">PS1010</strain>
    </source>
</reference>